<evidence type="ECO:0000256" key="1">
    <source>
        <dbReference type="SAM" id="Phobius"/>
    </source>
</evidence>
<feature type="transmembrane region" description="Helical" evidence="1">
    <location>
        <begin position="130"/>
        <end position="148"/>
    </location>
</feature>
<reference evidence="2" key="1">
    <citation type="journal article" date="2014" name="Front. Microbiol.">
        <title>High frequency of phylogenetically diverse reductive dehalogenase-homologous genes in deep subseafloor sedimentary metagenomes.</title>
        <authorList>
            <person name="Kawai M."/>
            <person name="Futagami T."/>
            <person name="Toyoda A."/>
            <person name="Takaki Y."/>
            <person name="Nishi S."/>
            <person name="Hori S."/>
            <person name="Arai W."/>
            <person name="Tsubouchi T."/>
            <person name="Morono Y."/>
            <person name="Uchiyama I."/>
            <person name="Ito T."/>
            <person name="Fujiyama A."/>
            <person name="Inagaki F."/>
            <person name="Takami H."/>
        </authorList>
    </citation>
    <scope>NUCLEOTIDE SEQUENCE</scope>
    <source>
        <strain evidence="2">Expedition CK06-06</strain>
    </source>
</reference>
<comment type="caution">
    <text evidence="2">The sequence shown here is derived from an EMBL/GenBank/DDBJ whole genome shotgun (WGS) entry which is preliminary data.</text>
</comment>
<keyword evidence="1" id="KW-0472">Membrane</keyword>
<proteinExistence type="predicted"/>
<evidence type="ECO:0000313" key="2">
    <source>
        <dbReference type="EMBL" id="GAI90792.1"/>
    </source>
</evidence>
<keyword evidence="1" id="KW-1133">Transmembrane helix</keyword>
<feature type="transmembrane region" description="Helical" evidence="1">
    <location>
        <begin position="76"/>
        <end position="109"/>
    </location>
</feature>
<keyword evidence="1" id="KW-0812">Transmembrane</keyword>
<feature type="transmembrane region" description="Helical" evidence="1">
    <location>
        <begin position="19"/>
        <end position="39"/>
    </location>
</feature>
<protein>
    <submittedName>
        <fullName evidence="2">Uncharacterized protein</fullName>
    </submittedName>
</protein>
<feature type="non-terminal residue" evidence="2">
    <location>
        <position position="154"/>
    </location>
</feature>
<accession>X1SCN8</accession>
<name>X1SCN8_9ZZZZ</name>
<dbReference type="EMBL" id="BARW01016416">
    <property type="protein sequence ID" value="GAI90792.1"/>
    <property type="molecule type" value="Genomic_DNA"/>
</dbReference>
<feature type="transmembrane region" description="Helical" evidence="1">
    <location>
        <begin position="51"/>
        <end position="70"/>
    </location>
</feature>
<dbReference type="AlphaFoldDB" id="X1SCN8"/>
<organism evidence="2">
    <name type="scientific">marine sediment metagenome</name>
    <dbReference type="NCBI Taxonomy" id="412755"/>
    <lineage>
        <taxon>unclassified sequences</taxon>
        <taxon>metagenomes</taxon>
        <taxon>ecological metagenomes</taxon>
    </lineage>
</organism>
<gene>
    <name evidence="2" type="ORF">S12H4_28595</name>
</gene>
<sequence length="154" mass="16797">MCYNAEDKMDKRDWIKKKFIPLLALLLVIAITVGIFLFYRQNPNMVEKLEGYGYLGAFLISLTFNATLILPAGNILILSVLGAILPSAVVVGLVGGAGAAIGEITGYMAGYSGRGLAQRSKMYNRVEGWMRRWGALTIFIMSVVPFIFDLAGIA</sequence>